<feature type="transmembrane region" description="Helical" evidence="1">
    <location>
        <begin position="122"/>
        <end position="142"/>
    </location>
</feature>
<dbReference type="Proteomes" id="UP000473278">
    <property type="component" value="Unassembled WGS sequence"/>
</dbReference>
<feature type="transmembrane region" description="Helical" evidence="1">
    <location>
        <begin position="21"/>
        <end position="41"/>
    </location>
</feature>
<keyword evidence="1" id="KW-1133">Transmembrane helix</keyword>
<gene>
    <name evidence="2" type="ORF">G3570_00015</name>
</gene>
<evidence type="ECO:0000313" key="3">
    <source>
        <dbReference type="Proteomes" id="UP000473278"/>
    </source>
</evidence>
<reference evidence="2 3" key="1">
    <citation type="submission" date="2020-02" db="EMBL/GenBank/DDBJ databases">
        <title>Balneolaceae bacterium YR4-1, complete genome.</title>
        <authorList>
            <person name="Li Y."/>
            <person name="Wu S."/>
        </authorList>
    </citation>
    <scope>NUCLEOTIDE SEQUENCE [LARGE SCALE GENOMIC DNA]</scope>
    <source>
        <strain evidence="2 3">YR4-1</strain>
    </source>
</reference>
<keyword evidence="1" id="KW-0812">Transmembrane</keyword>
<keyword evidence="1" id="KW-0472">Membrane</keyword>
<sequence>MFEQYHIEISSESRHSQVLNAILAFITGVLTLVYPNFLYLIAGSYLLFLGIIFIAFKVSPTLSALPIVAGVLIFIFPELIPITFAGFLGLFGLLLLFAFQFAVVGVITLVLALLVIMNPGSIAYLVATFLLIYAISDFIRYFQQGEA</sequence>
<name>A0A6M1SSD5_9BACT</name>
<dbReference type="EMBL" id="JAALLT010000001">
    <property type="protein sequence ID" value="NGP74998.1"/>
    <property type="molecule type" value="Genomic_DNA"/>
</dbReference>
<feature type="transmembrane region" description="Helical" evidence="1">
    <location>
        <begin position="87"/>
        <end position="116"/>
    </location>
</feature>
<organism evidence="2 3">
    <name type="scientific">Halalkalibaculum roseum</name>
    <dbReference type="NCBI Taxonomy" id="2709311"/>
    <lineage>
        <taxon>Bacteria</taxon>
        <taxon>Pseudomonadati</taxon>
        <taxon>Balneolota</taxon>
        <taxon>Balneolia</taxon>
        <taxon>Balneolales</taxon>
        <taxon>Balneolaceae</taxon>
        <taxon>Halalkalibaculum</taxon>
    </lineage>
</organism>
<comment type="caution">
    <text evidence="2">The sequence shown here is derived from an EMBL/GenBank/DDBJ whole genome shotgun (WGS) entry which is preliminary data.</text>
</comment>
<evidence type="ECO:0000313" key="2">
    <source>
        <dbReference type="EMBL" id="NGP74998.1"/>
    </source>
</evidence>
<dbReference type="RefSeq" id="WP_165137988.1">
    <property type="nucleotide sequence ID" value="NZ_JAALLT010000001.1"/>
</dbReference>
<evidence type="ECO:0000256" key="1">
    <source>
        <dbReference type="SAM" id="Phobius"/>
    </source>
</evidence>
<evidence type="ECO:0008006" key="4">
    <source>
        <dbReference type="Google" id="ProtNLM"/>
    </source>
</evidence>
<accession>A0A6M1SSD5</accession>
<proteinExistence type="predicted"/>
<keyword evidence="3" id="KW-1185">Reference proteome</keyword>
<dbReference type="AlphaFoldDB" id="A0A6M1SSD5"/>
<protein>
    <recommendedName>
        <fullName evidence="4">DUF3096 domain-containing protein</fullName>
    </recommendedName>
</protein>